<dbReference type="KEGG" id="ccar:109096551"/>
<sequence>MSAMHYSPIDEHDELITALLAGRWWAIMELDDLLRSSSKKECGDLTSGQWREIVEAPQGAPVTPQYQQGELVPARSPEKDQEEVPVPGLFPEAALVATVGQQEVPVPILSLEEVLVADGSPQGAPMPSRKQLKGKLKIPQNMRLSVRDAILTPLPLRPPKGPPPKPAKYPNGAPVPASSPGEAPVPTRSPEEAPVPASAQVEAPVPKEPPVASSPQEEESVSTSSLVADGSPQGAPLPARNRFRGKMKVSENMRLFLKKDVILTPLPLRPPKGPGLPSRPAKTPKGAAVPASSTGEVPVLSLSPKKGPVHTSSQTKALMPASSQEEAPVSTATAEEVLVPARSPEKAAVPASSQEGAPVTTASLNDAHMPAMSLKRSPRLSVSLQGATKSILKRLCPWSTGDLENADVVQPPPHKICVRKDTHQHILKRPCPWSSERSDSEDVIQLLLPKKQRVGKEPKDAIKRTREQHLVYMHK</sequence>
<dbReference type="OrthoDB" id="8963064at2759"/>
<dbReference type="RefSeq" id="XP_042572633.1">
    <property type="nucleotide sequence ID" value="XM_042716699.1"/>
</dbReference>
<evidence type="ECO:0000256" key="1">
    <source>
        <dbReference type="SAM" id="MobiDB-lite"/>
    </source>
</evidence>
<protein>
    <submittedName>
        <fullName evidence="2">Nascent polypeptide-associated complex subunit alpha, muscle-specific form-like</fullName>
    </submittedName>
</protein>
<feature type="region of interest" description="Disordered" evidence="1">
    <location>
        <begin position="119"/>
        <end position="245"/>
    </location>
</feature>
<reference evidence="2" key="1">
    <citation type="submission" date="2025-08" db="UniProtKB">
        <authorList>
            <consortium name="RefSeq"/>
        </authorList>
    </citation>
    <scope>IDENTIFICATION</scope>
    <source>
        <tissue evidence="2">Muscle</tissue>
    </source>
</reference>
<feature type="compositionally biased region" description="Polar residues" evidence="1">
    <location>
        <begin position="310"/>
        <end position="333"/>
    </location>
</feature>
<dbReference type="GeneID" id="109096551"/>
<evidence type="ECO:0000313" key="2">
    <source>
        <dbReference type="RefSeq" id="XP_042572633.1"/>
    </source>
</evidence>
<accession>A0A9Q9ZSW9</accession>
<gene>
    <name evidence="2" type="primary">LOC109096551</name>
</gene>
<organism evidence="2">
    <name type="scientific">Cyprinus carpio</name>
    <name type="common">Common carp</name>
    <dbReference type="NCBI Taxonomy" id="7962"/>
    <lineage>
        <taxon>Eukaryota</taxon>
        <taxon>Metazoa</taxon>
        <taxon>Chordata</taxon>
        <taxon>Craniata</taxon>
        <taxon>Vertebrata</taxon>
        <taxon>Euteleostomi</taxon>
        <taxon>Actinopterygii</taxon>
        <taxon>Neopterygii</taxon>
        <taxon>Teleostei</taxon>
        <taxon>Ostariophysi</taxon>
        <taxon>Cypriniformes</taxon>
        <taxon>Cyprinidae</taxon>
        <taxon>Cyprininae</taxon>
        <taxon>Cyprinus</taxon>
    </lineage>
</organism>
<dbReference type="AlphaFoldDB" id="A0A9Q9ZSW9"/>
<feature type="compositionally biased region" description="Pro residues" evidence="1">
    <location>
        <begin position="155"/>
        <end position="167"/>
    </location>
</feature>
<feature type="region of interest" description="Disordered" evidence="1">
    <location>
        <begin position="265"/>
        <end position="335"/>
    </location>
</feature>
<dbReference type="Proteomes" id="UP001155660">
    <property type="component" value="Chromosome B1"/>
</dbReference>
<proteinExistence type="predicted"/>
<name>A0A9Q9ZSW9_CYPCA</name>